<feature type="compositionally biased region" description="Polar residues" evidence="5">
    <location>
        <begin position="295"/>
        <end position="304"/>
    </location>
</feature>
<feature type="compositionally biased region" description="Basic and acidic residues" evidence="5">
    <location>
        <begin position="279"/>
        <end position="289"/>
    </location>
</feature>
<keyword evidence="3" id="KW-0862">Zinc</keyword>
<feature type="compositionally biased region" description="Basic and acidic residues" evidence="5">
    <location>
        <begin position="123"/>
        <end position="150"/>
    </location>
</feature>
<feature type="region of interest" description="Disordered" evidence="5">
    <location>
        <begin position="223"/>
        <end position="387"/>
    </location>
</feature>
<dbReference type="Proteomes" id="UP001141806">
    <property type="component" value="Unassembled WGS sequence"/>
</dbReference>
<evidence type="ECO:0000259" key="6">
    <source>
        <dbReference type="PROSITE" id="PS50115"/>
    </source>
</evidence>
<feature type="compositionally biased region" description="Basic and acidic residues" evidence="5">
    <location>
        <begin position="223"/>
        <end position="254"/>
    </location>
</feature>
<keyword evidence="1" id="KW-0479">Metal-binding</keyword>
<keyword evidence="8" id="KW-1185">Reference proteome</keyword>
<dbReference type="PANTHER" id="PTHR46085:SF3">
    <property type="entry name" value="ARF GTPASE ACTIVATING PROTEIN"/>
    <property type="match status" value="1"/>
</dbReference>
<evidence type="ECO:0000256" key="1">
    <source>
        <dbReference type="ARBA" id="ARBA00022723"/>
    </source>
</evidence>
<gene>
    <name evidence="7" type="ORF">NE237_029355</name>
</gene>
<organism evidence="7 8">
    <name type="scientific">Protea cynaroides</name>
    <dbReference type="NCBI Taxonomy" id="273540"/>
    <lineage>
        <taxon>Eukaryota</taxon>
        <taxon>Viridiplantae</taxon>
        <taxon>Streptophyta</taxon>
        <taxon>Embryophyta</taxon>
        <taxon>Tracheophyta</taxon>
        <taxon>Spermatophyta</taxon>
        <taxon>Magnoliopsida</taxon>
        <taxon>Proteales</taxon>
        <taxon>Proteaceae</taxon>
        <taxon>Protea</taxon>
    </lineage>
</organism>
<dbReference type="PRINTS" id="PR00405">
    <property type="entry name" value="REVINTRACTNG"/>
</dbReference>
<keyword evidence="2 4" id="KW-0863">Zinc-finger</keyword>
<dbReference type="GO" id="GO:0005096">
    <property type="term" value="F:GTPase activator activity"/>
    <property type="evidence" value="ECO:0007669"/>
    <property type="project" value="InterPro"/>
</dbReference>
<dbReference type="SMART" id="SM00105">
    <property type="entry name" value="ArfGap"/>
    <property type="match status" value="1"/>
</dbReference>
<protein>
    <recommendedName>
        <fullName evidence="6">Arf-GAP domain-containing protein</fullName>
    </recommendedName>
</protein>
<proteinExistence type="predicted"/>
<comment type="caution">
    <text evidence="7">The sequence shown here is derived from an EMBL/GenBank/DDBJ whole genome shotgun (WGS) entry which is preliminary data.</text>
</comment>
<dbReference type="InterPro" id="IPR037278">
    <property type="entry name" value="ARFGAP/RecO"/>
</dbReference>
<feature type="domain" description="Arf-GAP" evidence="6">
    <location>
        <begin position="12"/>
        <end position="130"/>
    </location>
</feature>
<evidence type="ECO:0000313" key="8">
    <source>
        <dbReference type="Proteomes" id="UP001141806"/>
    </source>
</evidence>
<feature type="region of interest" description="Disordered" evidence="5">
    <location>
        <begin position="123"/>
        <end position="211"/>
    </location>
</feature>
<evidence type="ECO:0000313" key="7">
    <source>
        <dbReference type="EMBL" id="KAJ4952523.1"/>
    </source>
</evidence>
<dbReference type="PROSITE" id="PS50115">
    <property type="entry name" value="ARFGAP"/>
    <property type="match status" value="1"/>
</dbReference>
<name>A0A9Q0GTR6_9MAGN</name>
<dbReference type="InterPro" id="IPR001164">
    <property type="entry name" value="ArfGAP_dom"/>
</dbReference>
<dbReference type="Gene3D" id="1.10.220.150">
    <property type="entry name" value="Arf GTPase activating protein"/>
    <property type="match status" value="1"/>
</dbReference>
<feature type="region of interest" description="Disordered" evidence="5">
    <location>
        <begin position="710"/>
        <end position="739"/>
    </location>
</feature>
<feature type="region of interest" description="Disordered" evidence="5">
    <location>
        <begin position="477"/>
        <end position="585"/>
    </location>
</feature>
<dbReference type="InterPro" id="IPR038508">
    <property type="entry name" value="ArfGAP_dom_sf"/>
</dbReference>
<dbReference type="OrthoDB" id="6036at2759"/>
<evidence type="ECO:0000256" key="2">
    <source>
        <dbReference type="ARBA" id="ARBA00022771"/>
    </source>
</evidence>
<reference evidence="7" key="1">
    <citation type="journal article" date="2023" name="Plant J.">
        <title>The genome of the king protea, Protea cynaroides.</title>
        <authorList>
            <person name="Chang J."/>
            <person name="Duong T.A."/>
            <person name="Schoeman C."/>
            <person name="Ma X."/>
            <person name="Roodt D."/>
            <person name="Barker N."/>
            <person name="Li Z."/>
            <person name="Van de Peer Y."/>
            <person name="Mizrachi E."/>
        </authorList>
    </citation>
    <scope>NUCLEOTIDE SEQUENCE</scope>
    <source>
        <tissue evidence="7">Young leaves</tissue>
    </source>
</reference>
<feature type="compositionally biased region" description="Polar residues" evidence="5">
    <location>
        <begin position="505"/>
        <end position="580"/>
    </location>
</feature>
<feature type="compositionally biased region" description="Polar residues" evidence="5">
    <location>
        <begin position="479"/>
        <end position="498"/>
    </location>
</feature>
<evidence type="ECO:0000256" key="5">
    <source>
        <dbReference type="SAM" id="MobiDB-lite"/>
    </source>
</evidence>
<evidence type="ECO:0000256" key="4">
    <source>
        <dbReference type="PROSITE-ProRule" id="PRU00288"/>
    </source>
</evidence>
<accession>A0A9Q0GTR6</accession>
<evidence type="ECO:0000256" key="3">
    <source>
        <dbReference type="ARBA" id="ARBA00022833"/>
    </source>
</evidence>
<dbReference type="PANTHER" id="PTHR46085">
    <property type="entry name" value="ARFGAP/RECO-RELATED"/>
    <property type="match status" value="1"/>
</dbReference>
<dbReference type="FunFam" id="1.10.220.150:FF:000005">
    <property type="entry name" value="Arf-GAP domain and FG repeat-containing protein 1"/>
    <property type="match status" value="1"/>
</dbReference>
<feature type="compositionally biased region" description="Basic and acidic residues" evidence="5">
    <location>
        <begin position="177"/>
        <end position="192"/>
    </location>
</feature>
<dbReference type="SUPFAM" id="SSF57863">
    <property type="entry name" value="ArfGap/RecO-like zinc finger"/>
    <property type="match status" value="1"/>
</dbReference>
<feature type="compositionally biased region" description="Polar residues" evidence="5">
    <location>
        <begin position="356"/>
        <end position="387"/>
    </location>
</feature>
<dbReference type="Pfam" id="PF01412">
    <property type="entry name" value="ArfGap"/>
    <property type="match status" value="1"/>
</dbReference>
<dbReference type="EMBL" id="JAMYWD010000012">
    <property type="protein sequence ID" value="KAJ4952523.1"/>
    <property type="molecule type" value="Genomic_DNA"/>
</dbReference>
<dbReference type="GO" id="GO:0008270">
    <property type="term" value="F:zinc ion binding"/>
    <property type="evidence" value="ECO:0007669"/>
    <property type="project" value="UniProtKB-KW"/>
</dbReference>
<feature type="compositionally biased region" description="Basic and acidic residues" evidence="5">
    <location>
        <begin position="200"/>
        <end position="211"/>
    </location>
</feature>
<dbReference type="AlphaFoldDB" id="A0A9Q0GTR6"/>
<dbReference type="CDD" id="cd08838">
    <property type="entry name" value="ArfGap_AGFG"/>
    <property type="match status" value="1"/>
</dbReference>
<sequence length="832" mass="89037">MASRMKEDEKNEKIIRGLLKLPANRRCMNCNSLGPQYVCTNFWTFICTTCSGIHREFTHRVKSVSMAKFTSQEVSALQAGGNERAREIYFKEWDPQCHFQPDSSNVERLRDFIRHVYVDRRYTGERSSDKPPRVKMGDKEDPYDNKRFDTYRGGSRSPPFEDANERRYGERYGSGGRNDDRNSRYNYDERRSPGPYDQQSQRHGDYRSPARFEVVDDRFRDDRFTNGKRSEERRFSDGDSRLEGKSPNRQKDLDTSSPPMVRPVRDILGEDAPPLRIGEPPKESGKKVVDGSAHAQRTTSSISLGSLDGNSVELKKANSGSLIDFNPDPEPPVAAAAPQAQPTPPPTSQSVPHPAMSSSTDSNNWASFDFSSQEKVSQTQSNAFRSSTGTNTLESLLSQLSSPAAPPVANISALPVRTGAATVPVGNVSTLPLNAGPTAASVGMSTSHIGGTPAVAPVGNMSMFSVSGSALTAAHEGIMSSSGDSSAKDTNGGQWPSRQQQHQQSLFIASDSRSTAQQATPKVSGAPSNQFTPVNGAPNNQLTPSGSGTLINQVQPWGSSLAPNALGTSSPITQPSQPNPVQDAISGVASQPAPVEAKSSGRTALPEDLFTSAYSVVPAVPGWQTGPPRGIGFGMQYPTAVPMSAFPHSLKSNNPFDLNTGPSLVHSPTFPSMTSLQGALPNMARPTGLLRTSSLDTPSARWMHPQSPAYASALSPQSPSYASAMPSQSPSYASAMPSQSPSYASAMHSQLPSYASAMFSQSPSYASAMPPSAYMGQQTSSNMHPFGHQGAGGFGNDGVAFGSLNMDQQLAGRYSLPATPKSFSSLGGNPFG</sequence>
<feature type="compositionally biased region" description="Polar residues" evidence="5">
    <location>
        <begin position="714"/>
        <end position="739"/>
    </location>
</feature>
<dbReference type="InterPro" id="IPR044820">
    <property type="entry name" value="AGD14-like"/>
</dbReference>